<proteinExistence type="predicted"/>
<feature type="domain" description="N-acetyltransferase" evidence="1">
    <location>
        <begin position="2"/>
        <end position="168"/>
    </location>
</feature>
<dbReference type="PANTHER" id="PTHR43072">
    <property type="entry name" value="N-ACETYLTRANSFERASE"/>
    <property type="match status" value="1"/>
</dbReference>
<dbReference type="STRING" id="1441095.AM592_12890"/>
<reference evidence="3" key="1">
    <citation type="submission" date="2015-08" db="EMBL/GenBank/DDBJ databases">
        <title>Genome sequencing project for genomic taxonomy and phylogenomics of Bacillus-like bacteria.</title>
        <authorList>
            <person name="Liu B."/>
            <person name="Wang J."/>
            <person name="Zhu Y."/>
            <person name="Liu G."/>
            <person name="Chen Q."/>
            <person name="Chen Z."/>
            <person name="Lan J."/>
            <person name="Che J."/>
            <person name="Ge C."/>
            <person name="Shi H."/>
            <person name="Pan Z."/>
            <person name="Liu X."/>
        </authorList>
    </citation>
    <scope>NUCLEOTIDE SEQUENCE [LARGE SCALE GENOMIC DNA]</scope>
    <source>
        <strain evidence="3">FJAT-4402</strain>
    </source>
</reference>
<dbReference type="Gene3D" id="3.40.630.30">
    <property type="match status" value="1"/>
</dbReference>
<dbReference type="SUPFAM" id="SSF55729">
    <property type="entry name" value="Acyl-CoA N-acyltransferases (Nat)"/>
    <property type="match status" value="1"/>
</dbReference>
<dbReference type="Pfam" id="PF00583">
    <property type="entry name" value="Acetyltransf_1"/>
    <property type="match status" value="1"/>
</dbReference>
<keyword evidence="3" id="KW-1185">Reference proteome</keyword>
<name>A0A0M4FKN7_9BACI</name>
<accession>A0A0M4FKN7</accession>
<evidence type="ECO:0000313" key="2">
    <source>
        <dbReference type="EMBL" id="ALC82379.1"/>
    </source>
</evidence>
<dbReference type="RefSeq" id="WP_053604165.1">
    <property type="nucleotide sequence ID" value="NZ_CP012600.1"/>
</dbReference>
<dbReference type="InterPro" id="IPR016181">
    <property type="entry name" value="Acyl_CoA_acyltransferase"/>
</dbReference>
<dbReference type="AlphaFoldDB" id="A0A0M4FKN7"/>
<dbReference type="OrthoDB" id="4228396at2"/>
<organism evidence="2 3">
    <name type="scientific">Bacillus gobiensis</name>
    <dbReference type="NCBI Taxonomy" id="1441095"/>
    <lineage>
        <taxon>Bacteria</taxon>
        <taxon>Bacillati</taxon>
        <taxon>Bacillota</taxon>
        <taxon>Bacilli</taxon>
        <taxon>Bacillales</taxon>
        <taxon>Bacillaceae</taxon>
        <taxon>Bacillus</taxon>
    </lineage>
</organism>
<dbReference type="CDD" id="cd04301">
    <property type="entry name" value="NAT_SF"/>
    <property type="match status" value="1"/>
</dbReference>
<dbReference type="InterPro" id="IPR000182">
    <property type="entry name" value="GNAT_dom"/>
</dbReference>
<protein>
    <recommendedName>
        <fullName evidence="1">N-acetyltransferase domain-containing protein</fullName>
    </recommendedName>
</protein>
<dbReference type="PROSITE" id="PS51186">
    <property type="entry name" value="GNAT"/>
    <property type="match status" value="1"/>
</dbReference>
<dbReference type="EMBL" id="CP012600">
    <property type="protein sequence ID" value="ALC82379.1"/>
    <property type="molecule type" value="Genomic_DNA"/>
</dbReference>
<sequence length="299" mass="34346">MITIKLLSECPLSDAVSAWNKGFEDYFSSSQMTVDQFTHRLGKEDLSPSYSFVAYCEEEPVGLILNGIKTMNGKKWAWNGGTSVAPSHRKSGVASKLMKESMDVYEREGVEIASLEAFSVNEKAIRLYEKYGYKIIDHLLFLELKGRRKEDLFQDANKNAYSIEYGLPKDIGKLVLYNDSIPWQTQWQHIRDGESLVVKDSSENVLGYALYRRVFNGEGNLQSIILYQCECDRHIHNKEEVLKYMINYVFQANESIHRMTYNLPESNHSLVDILQEAGFKKVYTPNGTLLEQVFMTSKK</sequence>
<dbReference type="GO" id="GO:0016747">
    <property type="term" value="F:acyltransferase activity, transferring groups other than amino-acyl groups"/>
    <property type="evidence" value="ECO:0007669"/>
    <property type="project" value="InterPro"/>
</dbReference>
<gene>
    <name evidence="2" type="ORF">AM592_12890</name>
</gene>
<evidence type="ECO:0000313" key="3">
    <source>
        <dbReference type="Proteomes" id="UP000067625"/>
    </source>
</evidence>
<dbReference type="PATRIC" id="fig|1441095.3.peg.2827"/>
<dbReference type="Proteomes" id="UP000067625">
    <property type="component" value="Chromosome"/>
</dbReference>
<reference evidence="2 3" key="2">
    <citation type="journal article" date="2016" name="Int. J. Syst. Evol. Microbiol.">
        <title>Bacillus gobiensis sp. nov., isolated from a soil sample.</title>
        <authorList>
            <person name="Liu B."/>
            <person name="Liu G.H."/>
            <person name="Cetin S."/>
            <person name="Schumann P."/>
            <person name="Pan Z.Z."/>
            <person name="Chen Q.Q."/>
        </authorList>
    </citation>
    <scope>NUCLEOTIDE SEQUENCE [LARGE SCALE GENOMIC DNA]</scope>
    <source>
        <strain evidence="2 3">FJAT-4402</strain>
    </source>
</reference>
<evidence type="ECO:0000259" key="1">
    <source>
        <dbReference type="PROSITE" id="PS51186"/>
    </source>
</evidence>